<organism evidence="2 3">
    <name type="scientific">Endozoicomonas montiporae</name>
    <dbReference type="NCBI Taxonomy" id="1027273"/>
    <lineage>
        <taxon>Bacteria</taxon>
        <taxon>Pseudomonadati</taxon>
        <taxon>Pseudomonadota</taxon>
        <taxon>Gammaproteobacteria</taxon>
        <taxon>Oceanospirillales</taxon>
        <taxon>Endozoicomonadaceae</taxon>
        <taxon>Endozoicomonas</taxon>
    </lineage>
</organism>
<dbReference type="RefSeq" id="WP_034880066.1">
    <property type="nucleotide sequence ID" value="NZ_JOKG01000009.1"/>
</dbReference>
<dbReference type="AlphaFoldDB" id="A0A081MYN2"/>
<dbReference type="EMBL" id="JOKG01000009">
    <property type="protein sequence ID" value="KEQ11305.1"/>
    <property type="molecule type" value="Genomic_DNA"/>
</dbReference>
<evidence type="ECO:0000313" key="2">
    <source>
        <dbReference type="EMBL" id="KEQ11305.1"/>
    </source>
</evidence>
<accession>A0A081MYN2</accession>
<protein>
    <submittedName>
        <fullName evidence="2">Uncharacterized protein</fullName>
    </submittedName>
</protein>
<sequence>MSKQQKKTNSLTSEALADQVKDFLEAGGVVTVVSSNLDSVAPSTPVRCASRPKQFYLKEHQGNG</sequence>
<reference evidence="2 3" key="1">
    <citation type="submission" date="2014-06" db="EMBL/GenBank/DDBJ databases">
        <title>Whole Genome Sequences of Three Symbiotic Endozoicomonas Bacteria.</title>
        <authorList>
            <person name="Neave M.J."/>
            <person name="Apprill A."/>
            <person name="Voolstra C.R."/>
        </authorList>
    </citation>
    <scope>NUCLEOTIDE SEQUENCE [LARGE SCALE GENOMIC DNA]</scope>
    <source>
        <strain evidence="2 3">LMG 24815</strain>
    </source>
</reference>
<evidence type="ECO:0000313" key="3">
    <source>
        <dbReference type="Proteomes" id="UP000028006"/>
    </source>
</evidence>
<name>A0A081MYN2_9GAMM</name>
<evidence type="ECO:0000313" key="1">
    <source>
        <dbReference type="EMBL" id="KEQ11242.1"/>
    </source>
</evidence>
<dbReference type="EMBL" id="JOKG01000011">
    <property type="protein sequence ID" value="KEQ11242.1"/>
    <property type="molecule type" value="Genomic_DNA"/>
</dbReference>
<keyword evidence="3" id="KW-1185">Reference proteome</keyword>
<proteinExistence type="predicted"/>
<gene>
    <name evidence="2" type="ORF">GZ77_26220</name>
    <name evidence="1" type="ORF">GZ77_26455</name>
</gene>
<dbReference type="Proteomes" id="UP000028006">
    <property type="component" value="Unassembled WGS sequence"/>
</dbReference>
<comment type="caution">
    <text evidence="2">The sequence shown here is derived from an EMBL/GenBank/DDBJ whole genome shotgun (WGS) entry which is preliminary data.</text>
</comment>